<evidence type="ECO:0000256" key="2">
    <source>
        <dbReference type="ARBA" id="ARBA00022679"/>
    </source>
</evidence>
<keyword evidence="6" id="KW-1185">Reference proteome</keyword>
<comment type="caution">
    <text evidence="5">The sequence shown here is derived from an EMBL/GenBank/DDBJ whole genome shotgun (WGS) entry which is preliminary data.</text>
</comment>
<feature type="domain" description="Glycosyltransferase subfamily 4-like N-terminal" evidence="4">
    <location>
        <begin position="20"/>
        <end position="202"/>
    </location>
</feature>
<dbReference type="GO" id="GO:1903509">
    <property type="term" value="P:liposaccharide metabolic process"/>
    <property type="evidence" value="ECO:0007669"/>
    <property type="project" value="UniProtKB-ARBA"/>
</dbReference>
<keyword evidence="1" id="KW-0328">Glycosyltransferase</keyword>
<dbReference type="SUPFAM" id="SSF53756">
    <property type="entry name" value="UDP-Glycosyltransferase/glycogen phosphorylase"/>
    <property type="match status" value="1"/>
</dbReference>
<dbReference type="PANTHER" id="PTHR45947">
    <property type="entry name" value="SULFOQUINOVOSYL TRANSFERASE SQD2"/>
    <property type="match status" value="1"/>
</dbReference>
<evidence type="ECO:0000259" key="4">
    <source>
        <dbReference type="Pfam" id="PF13579"/>
    </source>
</evidence>
<dbReference type="GO" id="GO:0016758">
    <property type="term" value="F:hexosyltransferase activity"/>
    <property type="evidence" value="ECO:0007669"/>
    <property type="project" value="TreeGrafter"/>
</dbReference>
<dbReference type="Pfam" id="PF00534">
    <property type="entry name" value="Glycos_transf_1"/>
    <property type="match status" value="1"/>
</dbReference>
<evidence type="ECO:0000259" key="3">
    <source>
        <dbReference type="Pfam" id="PF00534"/>
    </source>
</evidence>
<name>A0A8I0LD02_9CORY</name>
<dbReference type="Pfam" id="PF13579">
    <property type="entry name" value="Glyco_trans_4_4"/>
    <property type="match status" value="1"/>
</dbReference>
<dbReference type="PANTHER" id="PTHR45947:SF3">
    <property type="entry name" value="SULFOQUINOVOSYL TRANSFERASE SQD2"/>
    <property type="match status" value="1"/>
</dbReference>
<reference evidence="5 6" key="1">
    <citation type="submission" date="2020-08" db="EMBL/GenBank/DDBJ databases">
        <title>A Genomic Blueprint of the Chicken Gut Microbiome.</title>
        <authorList>
            <person name="Gilroy R."/>
            <person name="Ravi A."/>
            <person name="Getino M."/>
            <person name="Pursley I."/>
            <person name="Horton D.L."/>
            <person name="Alikhan N.-F."/>
            <person name="Baker D."/>
            <person name="Gharbi K."/>
            <person name="Hall N."/>
            <person name="Watson M."/>
            <person name="Adriaenssens E.M."/>
            <person name="Foster-Nyarko E."/>
            <person name="Jarju S."/>
            <person name="Secka A."/>
            <person name="Antonio M."/>
            <person name="Oren A."/>
            <person name="Chaudhuri R."/>
            <person name="La Ragione R.M."/>
            <person name="Hildebrand F."/>
            <person name="Pallen M.J."/>
        </authorList>
    </citation>
    <scope>NUCLEOTIDE SEQUENCE [LARGE SCALE GENOMIC DNA]</scope>
    <source>
        <strain evidence="5 6">Sa1YVA5</strain>
    </source>
</reference>
<accession>A0A8I0LD02</accession>
<keyword evidence="2 5" id="KW-0808">Transferase</keyword>
<organism evidence="5 6">
    <name type="scientific">Corynebacterium gallinarum</name>
    <dbReference type="NCBI Taxonomy" id="2762214"/>
    <lineage>
        <taxon>Bacteria</taxon>
        <taxon>Bacillati</taxon>
        <taxon>Actinomycetota</taxon>
        <taxon>Actinomycetes</taxon>
        <taxon>Mycobacteriales</taxon>
        <taxon>Corynebacteriaceae</taxon>
        <taxon>Corynebacterium</taxon>
    </lineage>
</organism>
<dbReference type="CDD" id="cd03794">
    <property type="entry name" value="GT4_WbuB-like"/>
    <property type="match status" value="1"/>
</dbReference>
<dbReference type="InterPro" id="IPR050194">
    <property type="entry name" value="Glycosyltransferase_grp1"/>
</dbReference>
<gene>
    <name evidence="5" type="ORF">H9627_11940</name>
</gene>
<sequence length="405" mass="45092">MKILVLSQYFPPENSFYPDSVARNLSARGHSVRVLTGYPNYPEGIVHSGYKQCWRMREETSYGVEVLRVPLYTDHSQNALRRIMNYVSFGLSSATALKWVKDVDVIYVYAPQPTAAIGPWIWRRLGGAPYVVHVQDLWPDSITGSALVSKKLSARVIEKIINIWLKSIYKVSSGVIGIAPQMVKRLAERGNPKDRPHLIFNWADDHGKELELDESHFGEKAIKFIFAGNIGNMQDVESIVRAADILRNHSIQIQIVGDGTQLDKVKKLARELELENVDFVGKVRREQMEALYTDADFSLVTLKDLPVFEGTIPSKFQGSIANALPVVTTVQGDLREIVEKEDIGFTAESENPASLASAIESAATLSSVDYSDLCARTRAVFVDRFSTKSGIDSLESLLTSVVDSK</sequence>
<dbReference type="InterPro" id="IPR028098">
    <property type="entry name" value="Glyco_trans_4-like_N"/>
</dbReference>
<feature type="domain" description="Glycosyl transferase family 1" evidence="3">
    <location>
        <begin position="213"/>
        <end position="363"/>
    </location>
</feature>
<dbReference type="EMBL" id="JACSPR010000009">
    <property type="protein sequence ID" value="MBD8031021.1"/>
    <property type="molecule type" value="Genomic_DNA"/>
</dbReference>
<dbReference type="AlphaFoldDB" id="A0A8I0LD02"/>
<dbReference type="Gene3D" id="3.40.50.2000">
    <property type="entry name" value="Glycogen Phosphorylase B"/>
    <property type="match status" value="2"/>
</dbReference>
<dbReference type="GO" id="GO:1901137">
    <property type="term" value="P:carbohydrate derivative biosynthetic process"/>
    <property type="evidence" value="ECO:0007669"/>
    <property type="project" value="UniProtKB-ARBA"/>
</dbReference>
<proteinExistence type="predicted"/>
<protein>
    <submittedName>
        <fullName evidence="5">Glycosyltransferase family 4 protein</fullName>
    </submittedName>
</protein>
<dbReference type="RefSeq" id="WP_191734261.1">
    <property type="nucleotide sequence ID" value="NZ_JACSPR010000009.1"/>
</dbReference>
<evidence type="ECO:0000313" key="6">
    <source>
        <dbReference type="Proteomes" id="UP000650224"/>
    </source>
</evidence>
<evidence type="ECO:0000313" key="5">
    <source>
        <dbReference type="EMBL" id="MBD8031021.1"/>
    </source>
</evidence>
<dbReference type="Proteomes" id="UP000650224">
    <property type="component" value="Unassembled WGS sequence"/>
</dbReference>
<evidence type="ECO:0000256" key="1">
    <source>
        <dbReference type="ARBA" id="ARBA00022676"/>
    </source>
</evidence>
<dbReference type="InterPro" id="IPR001296">
    <property type="entry name" value="Glyco_trans_1"/>
</dbReference>